<dbReference type="RefSeq" id="WP_014165207.1">
    <property type="nucleotide sequence ID" value="NC_016510.2"/>
</dbReference>
<organism evidence="2 3">
    <name type="scientific">Flavobacterium columnare (strain ATCC 49512 / CIP 103533 / TG 44/87)</name>
    <dbReference type="NCBI Taxonomy" id="1041826"/>
    <lineage>
        <taxon>Bacteria</taxon>
        <taxon>Pseudomonadati</taxon>
        <taxon>Bacteroidota</taxon>
        <taxon>Flavobacteriia</taxon>
        <taxon>Flavobacteriales</taxon>
        <taxon>Flavobacteriaceae</taxon>
        <taxon>Flavobacterium</taxon>
    </lineage>
</organism>
<evidence type="ECO:0000259" key="1">
    <source>
        <dbReference type="Pfam" id="PF13471"/>
    </source>
</evidence>
<dbReference type="KEGG" id="fco:FCOL_05515"/>
<sequence>MTPKHWTTNLNNTIGTIPNNEIIKTIFSSILDLTITNDWRGACHESCGAIHILLNETGIQNTWCIGEAKIEEVFFDHSWIEINSEIYDISVCKSLEPSLDNGSVIRGKDINTNKLTTVLYNQVSGHPDNPMTTLVKNINLSDYLLNSPIDPFQGTWMLIDKVATEKLKINFDINSLISKYHGKYYTIRP</sequence>
<evidence type="ECO:0000313" key="3">
    <source>
        <dbReference type="Proteomes" id="UP000005638"/>
    </source>
</evidence>
<evidence type="ECO:0000313" key="2">
    <source>
        <dbReference type="EMBL" id="AEW85928.1"/>
    </source>
</evidence>
<gene>
    <name evidence="2" type="ordered locus">FCOL_05515</name>
</gene>
<dbReference type="EMBL" id="CP003222">
    <property type="protein sequence ID" value="AEW85928.1"/>
    <property type="molecule type" value="Genomic_DNA"/>
</dbReference>
<name>G8XA70_FLACA</name>
<dbReference type="Proteomes" id="UP000005638">
    <property type="component" value="Chromosome"/>
</dbReference>
<dbReference type="InterPro" id="IPR032708">
    <property type="entry name" value="McjB_C"/>
</dbReference>
<dbReference type="STRING" id="1041826.FCOL_05515"/>
<dbReference type="Pfam" id="PF13471">
    <property type="entry name" value="Transglut_core3"/>
    <property type="match status" value="1"/>
</dbReference>
<feature type="domain" description="Microcin J25-processing protein McjB C-terminal" evidence="1">
    <location>
        <begin position="38"/>
        <end position="87"/>
    </location>
</feature>
<protein>
    <recommendedName>
        <fullName evidence="1">Microcin J25-processing protein McjB C-terminal domain-containing protein</fullName>
    </recommendedName>
</protein>
<dbReference type="AlphaFoldDB" id="G8XA70"/>
<accession>G8XA70</accession>
<proteinExistence type="predicted"/>
<reference evidence="2 3" key="1">
    <citation type="journal article" date="2012" name="J. Bacteriol.">
        <title>Genome Sequence of the Fish Pathogen Flavobacterium columnare ATCC 49512.</title>
        <authorList>
            <person name="Tekedar H.C."/>
            <person name="Karsi A."/>
            <person name="Gillaspy A.F."/>
            <person name="Dyer D.W."/>
            <person name="Benton N.R."/>
            <person name="Zaitshik J."/>
            <person name="Vamenta S."/>
            <person name="Banes M.M."/>
            <person name="Gulsoy N."/>
            <person name="Aboko-Cole M."/>
            <person name="Waldbieser G.C."/>
            <person name="Lawrence M.L."/>
        </authorList>
    </citation>
    <scope>NUCLEOTIDE SEQUENCE [LARGE SCALE GENOMIC DNA]</scope>
    <source>
        <strain evidence="3">ATCC 49512 / CIP 103533 / TG 44/87</strain>
    </source>
</reference>
<keyword evidence="3" id="KW-1185">Reference proteome</keyword>
<dbReference type="HOGENOM" id="CLU_1432614_0_0_10"/>